<dbReference type="Proteomes" id="UP000681722">
    <property type="component" value="Unassembled WGS sequence"/>
</dbReference>
<protein>
    <recommendedName>
        <fullName evidence="3">DUF2059 domain-containing protein</fullName>
    </recommendedName>
</protein>
<gene>
    <name evidence="4" type="ORF">GPM918_LOCUS45765</name>
    <name evidence="5" type="ORF">SRO942_LOCUS48611</name>
</gene>
<dbReference type="Proteomes" id="UP000663829">
    <property type="component" value="Unassembled WGS sequence"/>
</dbReference>
<dbReference type="EMBL" id="CAJOBC010125730">
    <property type="protein sequence ID" value="CAF4594065.1"/>
    <property type="molecule type" value="Genomic_DNA"/>
</dbReference>
<feature type="signal peptide" evidence="2">
    <location>
        <begin position="1"/>
        <end position="24"/>
    </location>
</feature>
<accession>A0A816F4W5</accession>
<evidence type="ECO:0000256" key="1">
    <source>
        <dbReference type="SAM" id="MobiDB-lite"/>
    </source>
</evidence>
<dbReference type="Pfam" id="PF09832">
    <property type="entry name" value="DUF2059"/>
    <property type="match status" value="1"/>
</dbReference>
<feature type="chain" id="PRO_5035610167" description="DUF2059 domain-containing protein" evidence="2">
    <location>
        <begin position="25"/>
        <end position="166"/>
    </location>
</feature>
<organism evidence="4 6">
    <name type="scientific">Didymodactylos carnosus</name>
    <dbReference type="NCBI Taxonomy" id="1234261"/>
    <lineage>
        <taxon>Eukaryota</taxon>
        <taxon>Metazoa</taxon>
        <taxon>Spiralia</taxon>
        <taxon>Gnathifera</taxon>
        <taxon>Rotifera</taxon>
        <taxon>Eurotatoria</taxon>
        <taxon>Bdelloidea</taxon>
        <taxon>Philodinida</taxon>
        <taxon>Philodinidae</taxon>
        <taxon>Didymodactylos</taxon>
    </lineage>
</organism>
<keyword evidence="2" id="KW-0732">Signal</keyword>
<evidence type="ECO:0000313" key="6">
    <source>
        <dbReference type="Proteomes" id="UP000663829"/>
    </source>
</evidence>
<name>A0A816F4W5_9BILA</name>
<evidence type="ECO:0000256" key="2">
    <source>
        <dbReference type="SAM" id="SignalP"/>
    </source>
</evidence>
<feature type="domain" description="DUF2059" evidence="3">
    <location>
        <begin position="99"/>
        <end position="141"/>
    </location>
</feature>
<evidence type="ECO:0000313" key="4">
    <source>
        <dbReference type="EMBL" id="CAF1656101.1"/>
    </source>
</evidence>
<feature type="region of interest" description="Disordered" evidence="1">
    <location>
        <begin position="23"/>
        <end position="42"/>
    </location>
</feature>
<reference evidence="4" key="1">
    <citation type="submission" date="2021-02" db="EMBL/GenBank/DDBJ databases">
        <authorList>
            <person name="Nowell W R."/>
        </authorList>
    </citation>
    <scope>NUCLEOTIDE SEQUENCE</scope>
</reference>
<dbReference type="OrthoDB" id="10015205at2759"/>
<evidence type="ECO:0000313" key="5">
    <source>
        <dbReference type="EMBL" id="CAF4594065.1"/>
    </source>
</evidence>
<proteinExistence type="predicted"/>
<evidence type="ECO:0000259" key="3">
    <source>
        <dbReference type="Pfam" id="PF09832"/>
    </source>
</evidence>
<sequence length="166" mass="18733">MHIHLLFFIGCTILLIYLASPSSSAPTTKRLPGKKPTTATRSNVDPGLFKKAVQLVTVQFSAAEFNATLQEKLANDTSIPPSVRQVVYDAIMKILPYDTIRDEGARFYAKHYNANEMQQLIKFHATPLGKKYVRLEDELEKHLDSYVNQTLTKRLPEYLAETFGTA</sequence>
<keyword evidence="6" id="KW-1185">Reference proteome</keyword>
<dbReference type="InterPro" id="IPR018637">
    <property type="entry name" value="DUF2059"/>
</dbReference>
<dbReference type="EMBL" id="CAJNOQ010053597">
    <property type="protein sequence ID" value="CAF1656101.1"/>
    <property type="molecule type" value="Genomic_DNA"/>
</dbReference>
<dbReference type="AlphaFoldDB" id="A0A816F4W5"/>
<comment type="caution">
    <text evidence="4">The sequence shown here is derived from an EMBL/GenBank/DDBJ whole genome shotgun (WGS) entry which is preliminary data.</text>
</comment>